<feature type="transmembrane region" description="Helical" evidence="6">
    <location>
        <begin position="253"/>
        <end position="277"/>
    </location>
</feature>
<feature type="transmembrane region" description="Helical" evidence="6">
    <location>
        <begin position="55"/>
        <end position="76"/>
    </location>
</feature>
<dbReference type="Proteomes" id="UP001314205">
    <property type="component" value="Unassembled WGS sequence"/>
</dbReference>
<proteinExistence type="predicted"/>
<dbReference type="PANTHER" id="PTHR22950:SF494">
    <property type="entry name" value="GH04538P"/>
    <property type="match status" value="1"/>
</dbReference>
<evidence type="ECO:0000313" key="8">
    <source>
        <dbReference type="EMBL" id="CAK1578544.1"/>
    </source>
</evidence>
<feature type="transmembrane region" description="Helical" evidence="6">
    <location>
        <begin position="223"/>
        <end position="241"/>
    </location>
</feature>
<dbReference type="AlphaFoldDB" id="A0AAV1K9Q7"/>
<evidence type="ECO:0000259" key="7">
    <source>
        <dbReference type="Pfam" id="PF01490"/>
    </source>
</evidence>
<evidence type="ECO:0000256" key="4">
    <source>
        <dbReference type="ARBA" id="ARBA00023136"/>
    </source>
</evidence>
<evidence type="ECO:0000256" key="3">
    <source>
        <dbReference type="ARBA" id="ARBA00022989"/>
    </source>
</evidence>
<name>A0AAV1K9Q7_9NEOP</name>
<sequence>MDQNGDEYKQEYNPYEHRDVKQPNSDLRSLANLVKASLGSGLLAIPLAYANSGWALGIVGTIIVASICCHCVYIFVETSRECCRIVRKPLLGYAETCKAAFAVGPKGMRPYANFAGIFAESSLCFTYIGICCIFTVLIADSIKQLFDRYVTTVDLPVEYYCLILLVPLCIMCQIRYLKWLAPFSFIANVLLIITFAICLYYIFKDEISFADKKVVGEAARFPVFLSTVIFAMEGIGMVMPVENSMKKPEHFLGCPGVLVIAMSVIMLLYSILGLFGYLRYGDALRGSITLNLPINDWPAICAKCFIALSILLTYPLHFYVVLDIFTRYAEPHIKEKYRSITQVFVRIAVVCISGGIGIALPMLEQIINIVGALFYSILGIIIPGIIETVFRWENLGRYQWILWKNILIVLFGICSMISGCAVSISDIISILNSKTQ</sequence>
<accession>A0AAV1K9Q7</accession>
<dbReference type="Pfam" id="PF01490">
    <property type="entry name" value="Aa_trans"/>
    <property type="match status" value="1"/>
</dbReference>
<keyword evidence="9" id="KW-1185">Reference proteome</keyword>
<comment type="subcellular location">
    <subcellularLocation>
        <location evidence="1">Membrane</location>
        <topology evidence="1">Multi-pass membrane protein</topology>
    </subcellularLocation>
</comment>
<evidence type="ECO:0000256" key="2">
    <source>
        <dbReference type="ARBA" id="ARBA00022692"/>
    </source>
</evidence>
<keyword evidence="4 6" id="KW-0472">Membrane</keyword>
<reference evidence="8 9" key="1">
    <citation type="submission" date="2023-11" db="EMBL/GenBank/DDBJ databases">
        <authorList>
            <person name="Hedman E."/>
            <person name="Englund M."/>
            <person name="Stromberg M."/>
            <person name="Nyberg Akerstrom W."/>
            <person name="Nylinder S."/>
            <person name="Jareborg N."/>
            <person name="Kallberg Y."/>
            <person name="Kronander E."/>
        </authorList>
    </citation>
    <scope>NUCLEOTIDE SEQUENCE [LARGE SCALE GENOMIC DNA]</scope>
</reference>
<keyword evidence="3 6" id="KW-1133">Transmembrane helix</keyword>
<feature type="region of interest" description="Disordered" evidence="5">
    <location>
        <begin position="1"/>
        <end position="23"/>
    </location>
</feature>
<feature type="transmembrane region" description="Helical" evidence="6">
    <location>
        <begin position="297"/>
        <end position="322"/>
    </location>
</feature>
<comment type="caution">
    <text evidence="8">The sequence shown here is derived from an EMBL/GenBank/DDBJ whole genome shotgun (WGS) entry which is preliminary data.</text>
</comment>
<dbReference type="Gene3D" id="1.20.1740.10">
    <property type="entry name" value="Amino acid/polyamine transporter I"/>
    <property type="match status" value="1"/>
</dbReference>
<feature type="transmembrane region" description="Helical" evidence="6">
    <location>
        <begin position="183"/>
        <end position="203"/>
    </location>
</feature>
<dbReference type="EMBL" id="CAVLGL010000001">
    <property type="protein sequence ID" value="CAK1578544.1"/>
    <property type="molecule type" value="Genomic_DNA"/>
</dbReference>
<gene>
    <name evidence="8" type="ORF">PARMNEM_LOCUS609</name>
</gene>
<feature type="domain" description="Amino acid transporter transmembrane" evidence="7">
    <location>
        <begin position="27"/>
        <end position="424"/>
    </location>
</feature>
<feature type="transmembrane region" description="Helical" evidence="6">
    <location>
        <begin position="343"/>
        <end position="360"/>
    </location>
</feature>
<feature type="transmembrane region" description="Helical" evidence="6">
    <location>
        <begin position="114"/>
        <end position="137"/>
    </location>
</feature>
<keyword evidence="2 6" id="KW-0812">Transmembrane</keyword>
<evidence type="ECO:0000256" key="6">
    <source>
        <dbReference type="SAM" id="Phobius"/>
    </source>
</evidence>
<feature type="transmembrane region" description="Helical" evidence="6">
    <location>
        <begin position="366"/>
        <end position="386"/>
    </location>
</feature>
<dbReference type="PANTHER" id="PTHR22950">
    <property type="entry name" value="AMINO ACID TRANSPORTER"/>
    <property type="match status" value="1"/>
</dbReference>
<evidence type="ECO:0000256" key="1">
    <source>
        <dbReference type="ARBA" id="ARBA00004141"/>
    </source>
</evidence>
<organism evidence="8 9">
    <name type="scientific">Parnassius mnemosyne</name>
    <name type="common">clouded apollo</name>
    <dbReference type="NCBI Taxonomy" id="213953"/>
    <lineage>
        <taxon>Eukaryota</taxon>
        <taxon>Metazoa</taxon>
        <taxon>Ecdysozoa</taxon>
        <taxon>Arthropoda</taxon>
        <taxon>Hexapoda</taxon>
        <taxon>Insecta</taxon>
        <taxon>Pterygota</taxon>
        <taxon>Neoptera</taxon>
        <taxon>Endopterygota</taxon>
        <taxon>Lepidoptera</taxon>
        <taxon>Glossata</taxon>
        <taxon>Ditrysia</taxon>
        <taxon>Papilionoidea</taxon>
        <taxon>Papilionidae</taxon>
        <taxon>Parnassiinae</taxon>
        <taxon>Parnassini</taxon>
        <taxon>Parnassius</taxon>
        <taxon>Driopa</taxon>
    </lineage>
</organism>
<dbReference type="GO" id="GO:0005774">
    <property type="term" value="C:vacuolar membrane"/>
    <property type="evidence" value="ECO:0007669"/>
    <property type="project" value="TreeGrafter"/>
</dbReference>
<feature type="transmembrane region" description="Helical" evidence="6">
    <location>
        <begin position="406"/>
        <end position="431"/>
    </location>
</feature>
<evidence type="ECO:0000313" key="9">
    <source>
        <dbReference type="Proteomes" id="UP001314205"/>
    </source>
</evidence>
<feature type="compositionally biased region" description="Basic and acidic residues" evidence="5">
    <location>
        <begin position="1"/>
        <end position="21"/>
    </location>
</feature>
<protein>
    <recommendedName>
        <fullName evidence="7">Amino acid transporter transmembrane domain-containing protein</fullName>
    </recommendedName>
</protein>
<dbReference type="GO" id="GO:0015179">
    <property type="term" value="F:L-amino acid transmembrane transporter activity"/>
    <property type="evidence" value="ECO:0007669"/>
    <property type="project" value="TreeGrafter"/>
</dbReference>
<evidence type="ECO:0000256" key="5">
    <source>
        <dbReference type="SAM" id="MobiDB-lite"/>
    </source>
</evidence>
<dbReference type="InterPro" id="IPR013057">
    <property type="entry name" value="AA_transpt_TM"/>
</dbReference>